<evidence type="ECO:0000256" key="2">
    <source>
        <dbReference type="ARBA" id="ARBA00024764"/>
    </source>
</evidence>
<sequence>MKDTLEALEQRVKDAQLYDLYGPLLTGRQRRAFELHSDEDLSLSEMARELGTSRQAASALVQSSRAKLADYEALLGFCAKIRAVQGALKDLEGCLGDVLSAQRAIRRVENVLKGE</sequence>
<organism evidence="3 4">
    <name type="scientific">Jonquetella anthropi DSM 22815</name>
    <dbReference type="NCBI Taxonomy" id="885272"/>
    <lineage>
        <taxon>Bacteria</taxon>
        <taxon>Thermotogati</taxon>
        <taxon>Synergistota</taxon>
        <taxon>Synergistia</taxon>
        <taxon>Synergistales</taxon>
        <taxon>Dethiosulfovibrionaceae</taxon>
        <taxon>Jonquetella</taxon>
    </lineage>
</organism>
<evidence type="ECO:0000256" key="1">
    <source>
        <dbReference type="ARBA" id="ARBA00008720"/>
    </source>
</evidence>
<dbReference type="InterPro" id="IPR013324">
    <property type="entry name" value="RNA_pol_sigma_r3/r4-like"/>
</dbReference>
<dbReference type="InterPro" id="IPR036388">
    <property type="entry name" value="WH-like_DNA-bd_sf"/>
</dbReference>
<dbReference type="Pfam" id="PF04297">
    <property type="entry name" value="UPF0122"/>
    <property type="match status" value="1"/>
</dbReference>
<dbReference type="STRING" id="885272.JonanDRAFT_0643"/>
<dbReference type="Proteomes" id="UP000003806">
    <property type="component" value="Chromosome"/>
</dbReference>
<keyword evidence="4" id="KW-1185">Reference proteome</keyword>
<comment type="function">
    <text evidence="2">Might take part in the signal recognition particle (SRP) pathway. This is inferred from the conservation of its genetic proximity to ftsY/ffh. May be a regulatory protein.</text>
</comment>
<reference evidence="3 4" key="1">
    <citation type="submission" date="2011-11" db="EMBL/GenBank/DDBJ databases">
        <title>The Noncontiguous Finished genome of Jonquetella anthropi DSM 22815.</title>
        <authorList>
            <consortium name="US DOE Joint Genome Institute (JGI-PGF)"/>
            <person name="Lucas S."/>
            <person name="Copeland A."/>
            <person name="Lapidus A."/>
            <person name="Glavina del Rio T."/>
            <person name="Dalin E."/>
            <person name="Tice H."/>
            <person name="Bruce D."/>
            <person name="Goodwin L."/>
            <person name="Pitluck S."/>
            <person name="Peters L."/>
            <person name="Mikhailova N."/>
            <person name="Held B."/>
            <person name="Kyrpides N."/>
            <person name="Mavromatis K."/>
            <person name="Ivanova N."/>
            <person name="Markowitz V."/>
            <person name="Cheng J.-F."/>
            <person name="Hugenholtz P."/>
            <person name="Woyke T."/>
            <person name="Wu D."/>
            <person name="Gronow S."/>
            <person name="Wellnitz S."/>
            <person name="Brambilla E."/>
            <person name="Klenk H.-P."/>
            <person name="Eisen J.A."/>
        </authorList>
    </citation>
    <scope>NUCLEOTIDE SEQUENCE [LARGE SCALE GENOMIC DNA]</scope>
    <source>
        <strain evidence="3 4">DSM 22815</strain>
    </source>
</reference>
<dbReference type="InterPro" id="IPR007394">
    <property type="entry name" value="UPF0122"/>
</dbReference>
<comment type="similarity">
    <text evidence="1">Belongs to the UPF0122 family.</text>
</comment>
<evidence type="ECO:0000313" key="3">
    <source>
        <dbReference type="EMBL" id="EHM13038.1"/>
    </source>
</evidence>
<dbReference type="AlphaFoldDB" id="H0UK28"/>
<dbReference type="PANTHER" id="PTHR40083">
    <property type="entry name" value="UPF0122 PROTEIN CBO2450/CLC_2298"/>
    <property type="match status" value="1"/>
</dbReference>
<dbReference type="EMBL" id="CM001376">
    <property type="protein sequence ID" value="EHM13038.1"/>
    <property type="molecule type" value="Genomic_DNA"/>
</dbReference>
<dbReference type="SUPFAM" id="SSF88659">
    <property type="entry name" value="Sigma3 and sigma4 domains of RNA polymerase sigma factors"/>
    <property type="match status" value="1"/>
</dbReference>
<proteinExistence type="inferred from homology"/>
<dbReference type="OrthoDB" id="6392at2"/>
<dbReference type="eggNOG" id="COG2739">
    <property type="taxonomic scope" value="Bacteria"/>
</dbReference>
<protein>
    <submittedName>
        <fullName evidence="3">Uncharacterized protein</fullName>
    </submittedName>
</protein>
<dbReference type="HOGENOM" id="CLU_129218_0_2_0"/>
<name>H0UK28_9BACT</name>
<dbReference type="PANTHER" id="PTHR40083:SF1">
    <property type="entry name" value="UPF0122 PROTEIN YLXM"/>
    <property type="match status" value="1"/>
</dbReference>
<dbReference type="RefSeq" id="WP_008522761.1">
    <property type="nucleotide sequence ID" value="NZ_CM001376.1"/>
</dbReference>
<gene>
    <name evidence="3" type="ORF">JonanDRAFT_0643</name>
</gene>
<accession>H0UK28</accession>
<evidence type="ECO:0000313" key="4">
    <source>
        <dbReference type="Proteomes" id="UP000003806"/>
    </source>
</evidence>
<dbReference type="Gene3D" id="1.10.10.10">
    <property type="entry name" value="Winged helix-like DNA-binding domain superfamily/Winged helix DNA-binding domain"/>
    <property type="match status" value="1"/>
</dbReference>